<dbReference type="Proteomes" id="UP000370142">
    <property type="component" value="Segment"/>
</dbReference>
<proteinExistence type="predicted"/>
<name>A0A5Q2WEM7_9CAUD</name>
<evidence type="ECO:0000313" key="2">
    <source>
        <dbReference type="Proteomes" id="UP000370142"/>
    </source>
</evidence>
<dbReference type="EMBL" id="MN617843">
    <property type="protein sequence ID" value="QGH75334.1"/>
    <property type="molecule type" value="Genomic_DNA"/>
</dbReference>
<evidence type="ECO:0000313" key="1">
    <source>
        <dbReference type="EMBL" id="QGH75334.1"/>
    </source>
</evidence>
<dbReference type="KEGG" id="vg:60321250"/>
<dbReference type="GeneID" id="60321250"/>
<sequence length="116" mass="12481">MSVTFTAAGVPQDEDGFGELDVNMSNSNAARVAEALGFSLDPDWCGEMDAEAFLGRVLMALAVSPADEGMPSFEVAGPGARMIEGARRPGYLQDRLAQLHELALWARAHSTPIWWS</sequence>
<accession>A0A5Q2WEM7</accession>
<keyword evidence="2" id="KW-1185">Reference proteome</keyword>
<gene>
    <name evidence="1" type="primary">86</name>
    <name evidence="1" type="ORF">SEA_QUESADILLA_86</name>
</gene>
<protein>
    <submittedName>
        <fullName evidence="1">Uncharacterized protein</fullName>
    </submittedName>
</protein>
<dbReference type="RefSeq" id="YP_009949842.1">
    <property type="nucleotide sequence ID" value="NC_051584.1"/>
</dbReference>
<organism evidence="1 2">
    <name type="scientific">Mycobacterium phage Quesadilla</name>
    <dbReference type="NCBI Taxonomy" id="2664226"/>
    <lineage>
        <taxon>Viruses</taxon>
        <taxon>Duplodnaviria</taxon>
        <taxon>Heunggongvirae</taxon>
        <taxon>Uroviricota</taxon>
        <taxon>Caudoviricetes</taxon>
        <taxon>Bclasvirinae</taxon>
        <taxon>Quesadillavirus</taxon>
        <taxon>Quesadillavirus quesadilla</taxon>
    </lineage>
</organism>
<reference evidence="1 2" key="1">
    <citation type="submission" date="2019-10" db="EMBL/GenBank/DDBJ databases">
        <authorList>
            <person name="Jorgensen H.J."/>
            <person name="Tolsma S."/>
            <person name="Caruso S.M."/>
            <person name="Garlena R.A."/>
            <person name="Russell D.A."/>
            <person name="Pope W.H."/>
            <person name="Jacobs-Se D."/>
            <person name="Hatfull G.F."/>
        </authorList>
    </citation>
    <scope>NUCLEOTIDE SEQUENCE [LARGE SCALE GENOMIC DNA]</scope>
</reference>